<sequence>MDKYVPLLNKPVKGPPAPRLTQSITERMSKRVSTFRLFKRARKRISLLAAQIYCRPNRHREPCSIVLNRSGLKKIDKRKLTVLTMFYLSEAFKTVDYNILKNKMSSIFILSVSAVLWFQS</sequence>
<evidence type="ECO:0000313" key="2">
    <source>
        <dbReference type="Proteomes" id="UP001159363"/>
    </source>
</evidence>
<proteinExistence type="predicted"/>
<organism evidence="1 2">
    <name type="scientific">Dryococelus australis</name>
    <dbReference type="NCBI Taxonomy" id="614101"/>
    <lineage>
        <taxon>Eukaryota</taxon>
        <taxon>Metazoa</taxon>
        <taxon>Ecdysozoa</taxon>
        <taxon>Arthropoda</taxon>
        <taxon>Hexapoda</taxon>
        <taxon>Insecta</taxon>
        <taxon>Pterygota</taxon>
        <taxon>Neoptera</taxon>
        <taxon>Polyneoptera</taxon>
        <taxon>Phasmatodea</taxon>
        <taxon>Verophasmatodea</taxon>
        <taxon>Anareolatae</taxon>
        <taxon>Phasmatidae</taxon>
        <taxon>Eurycanthinae</taxon>
        <taxon>Dryococelus</taxon>
    </lineage>
</organism>
<comment type="caution">
    <text evidence="1">The sequence shown here is derived from an EMBL/GenBank/DDBJ whole genome shotgun (WGS) entry which is preliminary data.</text>
</comment>
<evidence type="ECO:0000313" key="1">
    <source>
        <dbReference type="EMBL" id="KAJ8886872.1"/>
    </source>
</evidence>
<dbReference type="Proteomes" id="UP001159363">
    <property type="component" value="Chromosome X"/>
</dbReference>
<protein>
    <submittedName>
        <fullName evidence="1">Uncharacterized protein</fullName>
    </submittedName>
</protein>
<keyword evidence="2" id="KW-1185">Reference proteome</keyword>
<dbReference type="EMBL" id="JARBHB010000004">
    <property type="protein sequence ID" value="KAJ8886872.1"/>
    <property type="molecule type" value="Genomic_DNA"/>
</dbReference>
<accession>A0ABQ9HR87</accession>
<name>A0ABQ9HR87_9NEOP</name>
<gene>
    <name evidence="1" type="ORF">PR048_013084</name>
</gene>
<reference evidence="1 2" key="1">
    <citation type="submission" date="2023-02" db="EMBL/GenBank/DDBJ databases">
        <title>LHISI_Scaffold_Assembly.</title>
        <authorList>
            <person name="Stuart O.P."/>
            <person name="Cleave R."/>
            <person name="Magrath M.J.L."/>
            <person name="Mikheyev A.S."/>
        </authorList>
    </citation>
    <scope>NUCLEOTIDE SEQUENCE [LARGE SCALE GENOMIC DNA]</scope>
    <source>
        <strain evidence="1">Daus_M_001</strain>
        <tissue evidence="1">Leg muscle</tissue>
    </source>
</reference>